<feature type="compositionally biased region" description="Polar residues" evidence="1">
    <location>
        <begin position="1"/>
        <end position="21"/>
    </location>
</feature>
<proteinExistence type="predicted"/>
<accession>A0AAD7ESX8</accession>
<reference evidence="2" key="1">
    <citation type="submission" date="2023-03" db="EMBL/GenBank/DDBJ databases">
        <title>Massive genome expansion in bonnet fungi (Mycena s.s.) driven by repeated elements and novel gene families across ecological guilds.</title>
        <authorList>
            <consortium name="Lawrence Berkeley National Laboratory"/>
            <person name="Harder C.B."/>
            <person name="Miyauchi S."/>
            <person name="Viragh M."/>
            <person name="Kuo A."/>
            <person name="Thoen E."/>
            <person name="Andreopoulos B."/>
            <person name="Lu D."/>
            <person name="Skrede I."/>
            <person name="Drula E."/>
            <person name="Henrissat B."/>
            <person name="Morin E."/>
            <person name="Kohler A."/>
            <person name="Barry K."/>
            <person name="LaButti K."/>
            <person name="Morin E."/>
            <person name="Salamov A."/>
            <person name="Lipzen A."/>
            <person name="Mereny Z."/>
            <person name="Hegedus B."/>
            <person name="Baldrian P."/>
            <person name="Stursova M."/>
            <person name="Weitz H."/>
            <person name="Taylor A."/>
            <person name="Grigoriev I.V."/>
            <person name="Nagy L.G."/>
            <person name="Martin F."/>
            <person name="Kauserud H."/>
        </authorList>
    </citation>
    <scope>NUCLEOTIDE SEQUENCE</scope>
    <source>
        <strain evidence="2">CBHHK002</strain>
    </source>
</reference>
<evidence type="ECO:0000313" key="3">
    <source>
        <dbReference type="Proteomes" id="UP001218218"/>
    </source>
</evidence>
<protein>
    <submittedName>
        <fullName evidence="2">Uncharacterized protein</fullName>
    </submittedName>
</protein>
<sequence>IGIYSYITQTQTPPNHSSSLEHTNKGRAGGRYTGPFSRSRLESLIGPFRTSLLPFMIIFS</sequence>
<gene>
    <name evidence="2" type="ORF">DFH08DRAFT_699563</name>
</gene>
<keyword evidence="3" id="KW-1185">Reference proteome</keyword>
<feature type="non-terminal residue" evidence="2">
    <location>
        <position position="1"/>
    </location>
</feature>
<dbReference type="Proteomes" id="UP001218218">
    <property type="component" value="Unassembled WGS sequence"/>
</dbReference>
<organism evidence="2 3">
    <name type="scientific">Mycena albidolilacea</name>
    <dbReference type="NCBI Taxonomy" id="1033008"/>
    <lineage>
        <taxon>Eukaryota</taxon>
        <taxon>Fungi</taxon>
        <taxon>Dikarya</taxon>
        <taxon>Basidiomycota</taxon>
        <taxon>Agaricomycotina</taxon>
        <taxon>Agaricomycetes</taxon>
        <taxon>Agaricomycetidae</taxon>
        <taxon>Agaricales</taxon>
        <taxon>Marasmiineae</taxon>
        <taxon>Mycenaceae</taxon>
        <taxon>Mycena</taxon>
    </lineage>
</organism>
<name>A0AAD7ESX8_9AGAR</name>
<evidence type="ECO:0000313" key="2">
    <source>
        <dbReference type="EMBL" id="KAJ7347560.1"/>
    </source>
</evidence>
<dbReference type="EMBL" id="JARIHO010000019">
    <property type="protein sequence ID" value="KAJ7347560.1"/>
    <property type="molecule type" value="Genomic_DNA"/>
</dbReference>
<evidence type="ECO:0000256" key="1">
    <source>
        <dbReference type="SAM" id="MobiDB-lite"/>
    </source>
</evidence>
<dbReference type="AlphaFoldDB" id="A0AAD7ESX8"/>
<feature type="region of interest" description="Disordered" evidence="1">
    <location>
        <begin position="1"/>
        <end position="33"/>
    </location>
</feature>
<comment type="caution">
    <text evidence="2">The sequence shown here is derived from an EMBL/GenBank/DDBJ whole genome shotgun (WGS) entry which is preliminary data.</text>
</comment>